<gene>
    <name evidence="4" type="ORF">KUDE01_010065</name>
</gene>
<dbReference type="InterPro" id="IPR001878">
    <property type="entry name" value="Znf_CCHC"/>
</dbReference>
<dbReference type="GO" id="GO:0008270">
    <property type="term" value="F:zinc ion binding"/>
    <property type="evidence" value="ECO:0007669"/>
    <property type="project" value="UniProtKB-KW"/>
</dbReference>
<keyword evidence="1" id="KW-0863">Zinc-finger</keyword>
<feature type="compositionally biased region" description="Polar residues" evidence="2">
    <location>
        <begin position="296"/>
        <end position="306"/>
    </location>
</feature>
<dbReference type="SUPFAM" id="SSF57756">
    <property type="entry name" value="Retrovirus zinc finger-like domains"/>
    <property type="match status" value="1"/>
</dbReference>
<feature type="region of interest" description="Disordered" evidence="2">
    <location>
        <begin position="199"/>
        <end position="251"/>
    </location>
</feature>
<evidence type="ECO:0000256" key="2">
    <source>
        <dbReference type="SAM" id="MobiDB-lite"/>
    </source>
</evidence>
<dbReference type="Proteomes" id="UP001228049">
    <property type="component" value="Unassembled WGS sequence"/>
</dbReference>
<feature type="domain" description="CCHC-type" evidence="3">
    <location>
        <begin position="109"/>
        <end position="125"/>
    </location>
</feature>
<reference evidence="4" key="1">
    <citation type="submission" date="2023-04" db="EMBL/GenBank/DDBJ databases">
        <title>Chromosome-level genome of Chaenocephalus aceratus.</title>
        <authorList>
            <person name="Park H."/>
        </authorList>
    </citation>
    <scope>NUCLEOTIDE SEQUENCE</scope>
    <source>
        <strain evidence="4">DE</strain>
        <tissue evidence="4">Muscle</tissue>
    </source>
</reference>
<name>A0AAD9BVM8_DISEL</name>
<feature type="compositionally biased region" description="Polar residues" evidence="2">
    <location>
        <begin position="225"/>
        <end position="246"/>
    </location>
</feature>
<keyword evidence="1" id="KW-0862">Zinc</keyword>
<sequence length="316" mass="33093">MVESGLVIKGTLLPVLPLVTPAKKVIISNVPPFLRNELLERELARHGQLASPIKLIPLGCKSPHVKHVVSFRRQVLMVLKHDEEDLNLVLKFKIDDFVYTLYVTSDIFRCFGCGAAGHLIRACPERAGDAPAVSALAAGPTVSVPAAEPLPVALSAAGPPVLGSAPAAEPLPVPLSTAGPPVLGSAPAAEPLPVALSTAGPAAASETPVVEPPVSRSVAEPTVSRVESTQAGTHSITHTDTQVTQKADSEHTAARVAESVLEDVVMDEDLLRLPVKRKNEEVSKGRVAQKGKVSKTESLCSSSQPEGVTEDSEDSD</sequence>
<keyword evidence="5" id="KW-1185">Reference proteome</keyword>
<evidence type="ECO:0000259" key="3">
    <source>
        <dbReference type="PROSITE" id="PS50158"/>
    </source>
</evidence>
<dbReference type="AlphaFoldDB" id="A0AAD9BVM8"/>
<comment type="caution">
    <text evidence="4">The sequence shown here is derived from an EMBL/GenBank/DDBJ whole genome shotgun (WGS) entry which is preliminary data.</text>
</comment>
<feature type="region of interest" description="Disordered" evidence="2">
    <location>
        <begin position="276"/>
        <end position="316"/>
    </location>
</feature>
<feature type="non-terminal residue" evidence="4">
    <location>
        <position position="316"/>
    </location>
</feature>
<dbReference type="PROSITE" id="PS50158">
    <property type="entry name" value="ZF_CCHC"/>
    <property type="match status" value="1"/>
</dbReference>
<keyword evidence="1" id="KW-0479">Metal-binding</keyword>
<evidence type="ECO:0000256" key="1">
    <source>
        <dbReference type="PROSITE-ProRule" id="PRU00047"/>
    </source>
</evidence>
<protein>
    <submittedName>
        <fullName evidence="4">Transposon TX1 uncharacterized 82 kDa protein</fullName>
    </submittedName>
</protein>
<accession>A0AAD9BVM8</accession>
<proteinExistence type="predicted"/>
<dbReference type="EMBL" id="JASDAP010000015">
    <property type="protein sequence ID" value="KAK1891237.1"/>
    <property type="molecule type" value="Genomic_DNA"/>
</dbReference>
<dbReference type="InterPro" id="IPR036875">
    <property type="entry name" value="Znf_CCHC_sf"/>
</dbReference>
<evidence type="ECO:0000313" key="5">
    <source>
        <dbReference type="Proteomes" id="UP001228049"/>
    </source>
</evidence>
<organism evidence="4 5">
    <name type="scientific">Dissostichus eleginoides</name>
    <name type="common">Patagonian toothfish</name>
    <name type="synonym">Dissostichus amissus</name>
    <dbReference type="NCBI Taxonomy" id="100907"/>
    <lineage>
        <taxon>Eukaryota</taxon>
        <taxon>Metazoa</taxon>
        <taxon>Chordata</taxon>
        <taxon>Craniata</taxon>
        <taxon>Vertebrata</taxon>
        <taxon>Euteleostomi</taxon>
        <taxon>Actinopterygii</taxon>
        <taxon>Neopterygii</taxon>
        <taxon>Teleostei</taxon>
        <taxon>Neoteleostei</taxon>
        <taxon>Acanthomorphata</taxon>
        <taxon>Eupercaria</taxon>
        <taxon>Perciformes</taxon>
        <taxon>Notothenioidei</taxon>
        <taxon>Nototheniidae</taxon>
        <taxon>Dissostichus</taxon>
    </lineage>
</organism>
<evidence type="ECO:0000313" key="4">
    <source>
        <dbReference type="EMBL" id="KAK1891237.1"/>
    </source>
</evidence>
<dbReference type="GO" id="GO:0003676">
    <property type="term" value="F:nucleic acid binding"/>
    <property type="evidence" value="ECO:0007669"/>
    <property type="project" value="InterPro"/>
</dbReference>